<dbReference type="PROSITE" id="PS00491">
    <property type="entry name" value="PROLINE_PEPTIDASE"/>
    <property type="match status" value="1"/>
</dbReference>
<dbReference type="InterPro" id="IPR050659">
    <property type="entry name" value="Peptidase_M24B"/>
</dbReference>
<dbReference type="GO" id="GO:0046872">
    <property type="term" value="F:metal ion binding"/>
    <property type="evidence" value="ECO:0007669"/>
    <property type="project" value="UniProtKB-KW"/>
</dbReference>
<organism evidence="5">
    <name type="scientific">Ignisphaera aggregans</name>
    <dbReference type="NCBI Taxonomy" id="334771"/>
    <lineage>
        <taxon>Archaea</taxon>
        <taxon>Thermoproteota</taxon>
        <taxon>Thermoprotei</taxon>
        <taxon>Desulfurococcales</taxon>
        <taxon>Desulfurococcaceae</taxon>
        <taxon>Ignisphaera</taxon>
    </lineage>
</organism>
<feature type="domain" description="Peptidase M24" evidence="4">
    <location>
        <begin position="158"/>
        <end position="362"/>
    </location>
</feature>
<dbReference type="Gene3D" id="3.90.230.10">
    <property type="entry name" value="Creatinase/methionine aminopeptidase superfamily"/>
    <property type="match status" value="1"/>
</dbReference>
<dbReference type="Pfam" id="PF00557">
    <property type="entry name" value="Peptidase_M24"/>
    <property type="match status" value="1"/>
</dbReference>
<dbReference type="SUPFAM" id="SSF55920">
    <property type="entry name" value="Creatinase/aminopeptidase"/>
    <property type="match status" value="1"/>
</dbReference>
<protein>
    <submittedName>
        <fullName evidence="5">M24 family metallopeptidase</fullName>
    </submittedName>
</protein>
<evidence type="ECO:0000256" key="2">
    <source>
        <dbReference type="ARBA" id="ARBA00022801"/>
    </source>
</evidence>
<gene>
    <name evidence="5" type="ORF">ENU30_07835</name>
</gene>
<dbReference type="InterPro" id="IPR000994">
    <property type="entry name" value="Pept_M24"/>
</dbReference>
<keyword evidence="1 3" id="KW-0479">Metal-binding</keyword>
<evidence type="ECO:0000256" key="1">
    <source>
        <dbReference type="ARBA" id="ARBA00022723"/>
    </source>
</evidence>
<dbReference type="PANTHER" id="PTHR46112">
    <property type="entry name" value="AMINOPEPTIDASE"/>
    <property type="match status" value="1"/>
</dbReference>
<sequence length="378" mass="42700">MELFELRLNKLFNALKIHNIEVERIILQGKQTLTYIFAELYNPPPEELGIFAVIIDMNTMELSVYVSSLEYYRVTETYGYIKNLVIHPVAPLDMGIEFDTKVIDINDMKNILKKVCREAKKISTDGTDTCEGDANIHVDVRNLVKKIRRNKSEEEVNMIKRAAEIAEKAIEDTIPRLENGLSERTIAGLIENRARELGAEGFAFSSIIAVGSNTSKPHHIPGSTVFRGNEPIIIDFGVRFQGYVSDITRIILPSNLQKEYELVKSFANTIIDAIDSSIRCLRIGEKYSYIDGVARDVLMKSSIHKHFIHGLGHGIGIDVHEEPRISKTSIHEVELGDVVTIEPGIYIYKKFGIRIEDDVYVTLSGPIKLTSLKRIIEL</sequence>
<comment type="caution">
    <text evidence="5">The sequence shown here is derived from an EMBL/GenBank/DDBJ whole genome shotgun (WGS) entry which is preliminary data.</text>
</comment>
<evidence type="ECO:0000313" key="5">
    <source>
        <dbReference type="EMBL" id="HGQ18863.1"/>
    </source>
</evidence>
<dbReference type="InterPro" id="IPR036005">
    <property type="entry name" value="Creatinase/aminopeptidase-like"/>
</dbReference>
<accession>A0A7J3JSP4</accession>
<dbReference type="InterPro" id="IPR001131">
    <property type="entry name" value="Peptidase_M24B_aminopep-P_CS"/>
</dbReference>
<evidence type="ECO:0000256" key="3">
    <source>
        <dbReference type="RuleBase" id="RU000590"/>
    </source>
</evidence>
<dbReference type="AlphaFoldDB" id="A0A7J3JSP4"/>
<name>A0A7J3JSP4_9CREN</name>
<dbReference type="GO" id="GO:0016787">
    <property type="term" value="F:hydrolase activity"/>
    <property type="evidence" value="ECO:0007669"/>
    <property type="project" value="UniProtKB-KW"/>
</dbReference>
<dbReference type="EMBL" id="DTBZ01000149">
    <property type="protein sequence ID" value="HGQ18863.1"/>
    <property type="molecule type" value="Genomic_DNA"/>
</dbReference>
<comment type="similarity">
    <text evidence="3">Belongs to the peptidase M24B family.</text>
</comment>
<dbReference type="PANTHER" id="PTHR46112:SF2">
    <property type="entry name" value="XAA-PRO AMINOPEPTIDASE P-RELATED"/>
    <property type="match status" value="1"/>
</dbReference>
<keyword evidence="2" id="KW-0378">Hydrolase</keyword>
<reference evidence="5" key="1">
    <citation type="journal article" date="2020" name="mSystems">
        <title>Genome- and Community-Level Interaction Insights into Carbon Utilization and Element Cycling Functions of Hydrothermarchaeota in Hydrothermal Sediment.</title>
        <authorList>
            <person name="Zhou Z."/>
            <person name="Liu Y."/>
            <person name="Xu W."/>
            <person name="Pan J."/>
            <person name="Luo Z.H."/>
            <person name="Li M."/>
        </authorList>
    </citation>
    <scope>NUCLEOTIDE SEQUENCE [LARGE SCALE GENOMIC DNA]</scope>
    <source>
        <strain evidence="5">SpSt-657</strain>
    </source>
</reference>
<proteinExistence type="inferred from homology"/>
<evidence type="ECO:0000259" key="4">
    <source>
        <dbReference type="Pfam" id="PF00557"/>
    </source>
</evidence>